<dbReference type="Pfam" id="PF04043">
    <property type="entry name" value="PMEI"/>
    <property type="match status" value="1"/>
</dbReference>
<dbReference type="InterPro" id="IPR051955">
    <property type="entry name" value="PME_Inhibitor"/>
</dbReference>
<dbReference type="InterPro" id="IPR035513">
    <property type="entry name" value="Invertase/methylesterase_inhib"/>
</dbReference>
<protein>
    <submittedName>
        <fullName evidence="6">Predicted GPI-anchored protein 58</fullName>
    </submittedName>
</protein>
<name>A0ABM1R4A9_CAMSA</name>
<feature type="compositionally biased region" description="Low complexity" evidence="3">
    <location>
        <begin position="148"/>
        <end position="158"/>
    </location>
</feature>
<keyword evidence="5" id="KW-1185">Reference proteome</keyword>
<comment type="similarity">
    <text evidence="2">Belongs to the PMEI family.</text>
</comment>
<evidence type="ECO:0000256" key="3">
    <source>
        <dbReference type="SAM" id="MobiDB-lite"/>
    </source>
</evidence>
<dbReference type="SMART" id="SM00856">
    <property type="entry name" value="PMEI"/>
    <property type="match status" value="1"/>
</dbReference>
<feature type="region of interest" description="Disordered" evidence="3">
    <location>
        <begin position="41"/>
        <end position="158"/>
    </location>
</feature>
<gene>
    <name evidence="6" type="primary">LOC109129690</name>
</gene>
<dbReference type="InterPro" id="IPR006501">
    <property type="entry name" value="Pectinesterase_inhib_dom"/>
</dbReference>
<dbReference type="GeneID" id="109129690"/>
<evidence type="ECO:0000259" key="4">
    <source>
        <dbReference type="SMART" id="SM00856"/>
    </source>
</evidence>
<evidence type="ECO:0000256" key="2">
    <source>
        <dbReference type="ARBA" id="ARBA00038471"/>
    </source>
</evidence>
<feature type="compositionally biased region" description="Low complexity" evidence="3">
    <location>
        <begin position="77"/>
        <end position="90"/>
    </location>
</feature>
<dbReference type="CDD" id="cd15800">
    <property type="entry name" value="PMEI-like_2"/>
    <property type="match status" value="1"/>
</dbReference>
<feature type="domain" description="Pectinesterase inhibitor" evidence="4">
    <location>
        <begin position="174"/>
        <end position="308"/>
    </location>
</feature>
<evidence type="ECO:0000313" key="6">
    <source>
        <dbReference type="RefSeq" id="XP_019093847.1"/>
    </source>
</evidence>
<reference evidence="6" key="2">
    <citation type="submission" date="2025-08" db="UniProtKB">
        <authorList>
            <consortium name="RefSeq"/>
        </authorList>
    </citation>
    <scope>IDENTIFICATION</scope>
    <source>
        <tissue evidence="6">Leaf</tissue>
    </source>
</reference>
<dbReference type="SUPFAM" id="SSF101148">
    <property type="entry name" value="Plant invertase/pectin methylesterase inhibitor"/>
    <property type="match status" value="1"/>
</dbReference>
<dbReference type="PANTHER" id="PTHR31080:SF68">
    <property type="entry name" value="PLANT INVERTASE_PECTIN METHYLESTERASE INHIBITOR SUPERFAMILY PROTEIN"/>
    <property type="match status" value="1"/>
</dbReference>
<organism evidence="5 6">
    <name type="scientific">Camelina sativa</name>
    <name type="common">False flax</name>
    <name type="synonym">Myagrum sativum</name>
    <dbReference type="NCBI Taxonomy" id="90675"/>
    <lineage>
        <taxon>Eukaryota</taxon>
        <taxon>Viridiplantae</taxon>
        <taxon>Streptophyta</taxon>
        <taxon>Embryophyta</taxon>
        <taxon>Tracheophyta</taxon>
        <taxon>Spermatophyta</taxon>
        <taxon>Magnoliopsida</taxon>
        <taxon>eudicotyledons</taxon>
        <taxon>Gunneridae</taxon>
        <taxon>Pentapetalae</taxon>
        <taxon>rosids</taxon>
        <taxon>malvids</taxon>
        <taxon>Brassicales</taxon>
        <taxon>Brassicaceae</taxon>
        <taxon>Camelineae</taxon>
        <taxon>Camelina</taxon>
    </lineage>
</organism>
<dbReference type="Proteomes" id="UP000694864">
    <property type="component" value="Chromosome 1"/>
</dbReference>
<dbReference type="NCBIfam" id="TIGR01614">
    <property type="entry name" value="PME_inhib"/>
    <property type="match status" value="1"/>
</dbReference>
<reference evidence="5" key="1">
    <citation type="journal article" date="2014" name="Nat. Commun.">
        <title>The emerging biofuel crop Camelina sativa retains a highly undifferentiated hexaploid genome structure.</title>
        <authorList>
            <person name="Kagale S."/>
            <person name="Koh C."/>
            <person name="Nixon J."/>
            <person name="Bollina V."/>
            <person name="Clarke W.E."/>
            <person name="Tuteja R."/>
            <person name="Spillane C."/>
            <person name="Robinson S.J."/>
            <person name="Links M.G."/>
            <person name="Clarke C."/>
            <person name="Higgins E.E."/>
            <person name="Huebert T."/>
            <person name="Sharpe A.G."/>
            <person name="Parkin I.A."/>
        </authorList>
    </citation>
    <scope>NUCLEOTIDE SEQUENCE [LARGE SCALE GENOMIC DNA]</scope>
    <source>
        <strain evidence="5">cv. DH55</strain>
    </source>
</reference>
<dbReference type="Gene3D" id="1.20.140.40">
    <property type="entry name" value="Invertase/pectin methylesterase inhibitor family protein"/>
    <property type="match status" value="1"/>
</dbReference>
<dbReference type="PANTHER" id="PTHR31080">
    <property type="entry name" value="PECTINESTERASE INHIBITOR-LIKE"/>
    <property type="match status" value="1"/>
</dbReference>
<dbReference type="RefSeq" id="XP_019093847.1">
    <property type="nucleotide sequence ID" value="XM_019238302.1"/>
</dbReference>
<sequence length="313" mass="32422">MESNKTFRIIVIVTVSTLATIFITPVESKYVGARSLLHVFPPSESESRSPAPAPGQEVMNPITSPAYSPADETDIDSPAASPEAPTPAAETDIDSPADSPEAPTPAETDIDSPVASPEAPTPAELDIDSPAASPEDSNPPSEEDDLETSSSPSPSALSGIDVLSSAKNILNTPLLSPEIKTICGKTDFPPLCESSVSPLLTAQLKPDVSSVLVLAIQASINATKAAMAIVEKVAADDCKELYDDALANLEDATNAVKSRDIATVNTNLSAAMTDYSTCNDGFEEAGEPNPLADVGGKLTKMVSNCLAISTLIK</sequence>
<feature type="compositionally biased region" description="Low complexity" evidence="3">
    <location>
        <begin position="41"/>
        <end position="50"/>
    </location>
</feature>
<accession>A0ABM1R4A9</accession>
<evidence type="ECO:0000256" key="1">
    <source>
        <dbReference type="ARBA" id="ARBA00022729"/>
    </source>
</evidence>
<proteinExistence type="inferred from homology"/>
<evidence type="ECO:0000313" key="5">
    <source>
        <dbReference type="Proteomes" id="UP000694864"/>
    </source>
</evidence>
<keyword evidence="1" id="KW-0732">Signal</keyword>